<gene>
    <name evidence="1" type="ORF">E3N88_35872</name>
</gene>
<dbReference type="EMBL" id="SZYD01000017">
    <property type="protein sequence ID" value="KAD3067992.1"/>
    <property type="molecule type" value="Genomic_DNA"/>
</dbReference>
<reference evidence="1 2" key="1">
    <citation type="submission" date="2019-05" db="EMBL/GenBank/DDBJ databases">
        <title>Mikania micrantha, genome provides insights into the molecular mechanism of rapid growth.</title>
        <authorList>
            <person name="Liu B."/>
        </authorList>
    </citation>
    <scope>NUCLEOTIDE SEQUENCE [LARGE SCALE GENOMIC DNA]</scope>
    <source>
        <strain evidence="1">NLD-2019</strain>
        <tissue evidence="1">Leaf</tissue>
    </source>
</reference>
<protein>
    <submittedName>
        <fullName evidence="1">Uncharacterized protein</fullName>
    </submittedName>
</protein>
<proteinExistence type="predicted"/>
<sequence length="160" mass="18857">MELLRRGASLWWWCHPMKIYGGGDGRLARNDERGRKPCTKRSPGWSGIEKRRKITKYWSIGLIAVRDGGVGNPPRYAMIAKYLRFLRKSSRYAKPFWAPRRGTRRVWRWNDLILLSYFHEEFHFITLSNFFDLPDEKPSVSTIKTLFEAIRSRGLYQGSS</sequence>
<organism evidence="1 2">
    <name type="scientific">Mikania micrantha</name>
    <name type="common">bitter vine</name>
    <dbReference type="NCBI Taxonomy" id="192012"/>
    <lineage>
        <taxon>Eukaryota</taxon>
        <taxon>Viridiplantae</taxon>
        <taxon>Streptophyta</taxon>
        <taxon>Embryophyta</taxon>
        <taxon>Tracheophyta</taxon>
        <taxon>Spermatophyta</taxon>
        <taxon>Magnoliopsida</taxon>
        <taxon>eudicotyledons</taxon>
        <taxon>Gunneridae</taxon>
        <taxon>Pentapetalae</taxon>
        <taxon>asterids</taxon>
        <taxon>campanulids</taxon>
        <taxon>Asterales</taxon>
        <taxon>Asteraceae</taxon>
        <taxon>Asteroideae</taxon>
        <taxon>Heliantheae alliance</taxon>
        <taxon>Eupatorieae</taxon>
        <taxon>Mikania</taxon>
    </lineage>
</organism>
<dbReference type="AlphaFoldDB" id="A0A5N6M2H8"/>
<evidence type="ECO:0000313" key="2">
    <source>
        <dbReference type="Proteomes" id="UP000326396"/>
    </source>
</evidence>
<keyword evidence="2" id="KW-1185">Reference proteome</keyword>
<evidence type="ECO:0000313" key="1">
    <source>
        <dbReference type="EMBL" id="KAD3067992.1"/>
    </source>
</evidence>
<accession>A0A5N6M2H8</accession>
<name>A0A5N6M2H8_9ASTR</name>
<dbReference type="Proteomes" id="UP000326396">
    <property type="component" value="Linkage Group LG7"/>
</dbReference>
<comment type="caution">
    <text evidence="1">The sequence shown here is derived from an EMBL/GenBank/DDBJ whole genome shotgun (WGS) entry which is preliminary data.</text>
</comment>